<dbReference type="SUPFAM" id="SSF63825">
    <property type="entry name" value="YWTD domain"/>
    <property type="match status" value="1"/>
</dbReference>
<evidence type="ECO:0000313" key="3">
    <source>
        <dbReference type="Proteomes" id="UP000249645"/>
    </source>
</evidence>
<feature type="chain" id="PRO_5016011375" evidence="1">
    <location>
        <begin position="19"/>
        <end position="216"/>
    </location>
</feature>
<feature type="non-terminal residue" evidence="2">
    <location>
        <position position="216"/>
    </location>
</feature>
<accession>A0A2W5GMR3</accession>
<keyword evidence="1" id="KW-0732">Signal</keyword>
<comment type="caution">
    <text evidence="2">The sequence shown here is derived from an EMBL/GenBank/DDBJ whole genome shotgun (WGS) entry which is preliminary data.</text>
</comment>
<sequence>MRNTFLIVLLVTFLQSCAQNSHTTKTVLTHYNPANAIEKNMPPDLREISGITFTNNDSIIYAEQDELGNVYAFNTNTNQTSKVYSLGIKGDFEDIVYSNGIFYLLRSDGRIFTFSSESMAQTTNYTEFENIVPKAEYEGLYYQKKSNSLFLLAKTIPEKEMGIIYQLGVDNAGQIKNNKTIKLNTKDWKHVLGYTINHFRPSAISFSGIDNQWFIL</sequence>
<evidence type="ECO:0000256" key="1">
    <source>
        <dbReference type="SAM" id="SignalP"/>
    </source>
</evidence>
<dbReference type="PROSITE" id="PS51257">
    <property type="entry name" value="PROKAR_LIPOPROTEIN"/>
    <property type="match status" value="1"/>
</dbReference>
<dbReference type="AlphaFoldDB" id="A0A2W5GMR3"/>
<organism evidence="2 3">
    <name type="scientific">Pseudopedobacter saltans</name>
    <dbReference type="NCBI Taxonomy" id="151895"/>
    <lineage>
        <taxon>Bacteria</taxon>
        <taxon>Pseudomonadati</taxon>
        <taxon>Bacteroidota</taxon>
        <taxon>Sphingobacteriia</taxon>
        <taxon>Sphingobacteriales</taxon>
        <taxon>Sphingobacteriaceae</taxon>
        <taxon>Pseudopedobacter</taxon>
    </lineage>
</organism>
<feature type="signal peptide" evidence="1">
    <location>
        <begin position="1"/>
        <end position="18"/>
    </location>
</feature>
<name>A0A2W5GMR3_9SPHI</name>
<proteinExistence type="predicted"/>
<gene>
    <name evidence="2" type="ORF">DI598_14380</name>
</gene>
<dbReference type="EMBL" id="QFOI01000310">
    <property type="protein sequence ID" value="PZP44512.1"/>
    <property type="molecule type" value="Genomic_DNA"/>
</dbReference>
<dbReference type="Proteomes" id="UP000249645">
    <property type="component" value="Unassembled WGS sequence"/>
</dbReference>
<reference evidence="2 3" key="1">
    <citation type="submission" date="2017-11" db="EMBL/GenBank/DDBJ databases">
        <title>Infants hospitalized years apart are colonized by the same room-sourced microbial strains.</title>
        <authorList>
            <person name="Brooks B."/>
            <person name="Olm M.R."/>
            <person name="Firek B.A."/>
            <person name="Baker R."/>
            <person name="Thomas B.C."/>
            <person name="Morowitz M.J."/>
            <person name="Banfield J.F."/>
        </authorList>
    </citation>
    <scope>NUCLEOTIDE SEQUENCE [LARGE SCALE GENOMIC DNA]</scope>
    <source>
        <strain evidence="2">S2_009_000_R2_76</strain>
    </source>
</reference>
<evidence type="ECO:0000313" key="2">
    <source>
        <dbReference type="EMBL" id="PZP44512.1"/>
    </source>
</evidence>
<protein>
    <submittedName>
        <fullName evidence="2">Uncharacterized protein</fullName>
    </submittedName>
</protein>